<dbReference type="AlphaFoldDB" id="A0A5J9V687"/>
<comment type="caution">
    <text evidence="2">The sequence shown here is derived from an EMBL/GenBank/DDBJ whole genome shotgun (WGS) entry which is preliminary data.</text>
</comment>
<reference evidence="2 3" key="1">
    <citation type="journal article" date="2019" name="Sci. Rep.">
        <title>A high-quality genome of Eragrostis curvula grass provides insights into Poaceae evolution and supports new strategies to enhance forage quality.</title>
        <authorList>
            <person name="Carballo J."/>
            <person name="Santos B.A.C.M."/>
            <person name="Zappacosta D."/>
            <person name="Garbus I."/>
            <person name="Selva J.P."/>
            <person name="Gallo C.A."/>
            <person name="Diaz A."/>
            <person name="Albertini E."/>
            <person name="Caccamo M."/>
            <person name="Echenique V."/>
        </authorList>
    </citation>
    <scope>NUCLEOTIDE SEQUENCE [LARGE SCALE GENOMIC DNA]</scope>
    <source>
        <strain evidence="3">cv. Victoria</strain>
        <tissue evidence="2">Leaf</tissue>
    </source>
</reference>
<protein>
    <recommendedName>
        <fullName evidence="4">Protein FAR1-RELATED SEQUENCE</fullName>
    </recommendedName>
</protein>
<evidence type="ECO:0000256" key="1">
    <source>
        <dbReference type="SAM" id="MobiDB-lite"/>
    </source>
</evidence>
<dbReference type="OrthoDB" id="1487673at2759"/>
<gene>
    <name evidence="2" type="ORF">EJB05_22680</name>
</gene>
<sequence length="334" mass="36572">MPDHPIRPESIGVATSDAKASSVSKSSSEGSIHPDVLPVPKGPKISAAVMNRPVREQDTQIPCVFQVRQDYNLVHQSLLITNCIVLPLNLFTKVDLCISGLPLKIMEFDLEMSNAAPVDFPEVLSDAESVVQLKAASGEGCATPEKSGSTFIPECDELFKPAIGMTFDDIESAKEFYKAYAGHVGFSVRVGQHKAKDAKQSSDAMQLLRDGVFALGEKITEMVLAKELSTTEEFEEFLGCQIPSQVDIHPPNDIRSKGRIKRIKGHADKGPQQNKNDQKKKKNKRQPRKCRTCKNVVLHDARNCPNKAVPSYKFRNGLGETAMGVVAVANSEND</sequence>
<organism evidence="2 3">
    <name type="scientific">Eragrostis curvula</name>
    <name type="common">weeping love grass</name>
    <dbReference type="NCBI Taxonomy" id="38414"/>
    <lineage>
        <taxon>Eukaryota</taxon>
        <taxon>Viridiplantae</taxon>
        <taxon>Streptophyta</taxon>
        <taxon>Embryophyta</taxon>
        <taxon>Tracheophyta</taxon>
        <taxon>Spermatophyta</taxon>
        <taxon>Magnoliopsida</taxon>
        <taxon>Liliopsida</taxon>
        <taxon>Poales</taxon>
        <taxon>Poaceae</taxon>
        <taxon>PACMAD clade</taxon>
        <taxon>Chloridoideae</taxon>
        <taxon>Eragrostideae</taxon>
        <taxon>Eragrostidinae</taxon>
        <taxon>Eragrostis</taxon>
    </lineage>
</organism>
<keyword evidence="3" id="KW-1185">Reference proteome</keyword>
<dbReference type="Gramene" id="TVU31018">
    <property type="protein sequence ID" value="TVU31018"/>
    <property type="gene ID" value="EJB05_22680"/>
</dbReference>
<feature type="region of interest" description="Disordered" evidence="1">
    <location>
        <begin position="264"/>
        <end position="290"/>
    </location>
</feature>
<evidence type="ECO:0000313" key="3">
    <source>
        <dbReference type="Proteomes" id="UP000324897"/>
    </source>
</evidence>
<dbReference type="EMBL" id="RWGY01000011">
    <property type="protein sequence ID" value="TVU31018.1"/>
    <property type="molecule type" value="Genomic_DNA"/>
</dbReference>
<proteinExistence type="predicted"/>
<feature type="compositionally biased region" description="Low complexity" evidence="1">
    <location>
        <begin position="16"/>
        <end position="31"/>
    </location>
</feature>
<evidence type="ECO:0000313" key="2">
    <source>
        <dbReference type="EMBL" id="TVU31018.1"/>
    </source>
</evidence>
<feature type="region of interest" description="Disordered" evidence="1">
    <location>
        <begin position="1"/>
        <end position="39"/>
    </location>
</feature>
<feature type="compositionally biased region" description="Basic residues" evidence="1">
    <location>
        <begin position="278"/>
        <end position="290"/>
    </location>
</feature>
<dbReference type="Proteomes" id="UP000324897">
    <property type="component" value="Chromosome 1"/>
</dbReference>
<evidence type="ECO:0008006" key="4">
    <source>
        <dbReference type="Google" id="ProtNLM"/>
    </source>
</evidence>
<name>A0A5J9V687_9POAL</name>
<accession>A0A5J9V687</accession>